<feature type="compositionally biased region" description="Basic and acidic residues" evidence="7">
    <location>
        <begin position="199"/>
        <end position="210"/>
    </location>
</feature>
<dbReference type="GO" id="GO:0010436">
    <property type="term" value="F:carotenoid dioxygenase activity"/>
    <property type="evidence" value="ECO:0007669"/>
    <property type="project" value="TreeGrafter"/>
</dbReference>
<feature type="region of interest" description="Disordered" evidence="7">
    <location>
        <begin position="139"/>
        <end position="158"/>
    </location>
</feature>
<feature type="compositionally biased region" description="Pro residues" evidence="7">
    <location>
        <begin position="583"/>
        <end position="595"/>
    </location>
</feature>
<feature type="region of interest" description="Disordered" evidence="7">
    <location>
        <begin position="193"/>
        <end position="215"/>
    </location>
</feature>
<dbReference type="Pfam" id="PF03055">
    <property type="entry name" value="RPE65"/>
    <property type="match status" value="1"/>
</dbReference>
<dbReference type="EMBL" id="JACEFO010002106">
    <property type="protein sequence ID" value="KAF8683021.1"/>
    <property type="molecule type" value="Genomic_DNA"/>
</dbReference>
<evidence type="ECO:0000256" key="4">
    <source>
        <dbReference type="ARBA" id="ARBA00022964"/>
    </source>
</evidence>
<dbReference type="GO" id="GO:0009570">
    <property type="term" value="C:chloroplast stroma"/>
    <property type="evidence" value="ECO:0007669"/>
    <property type="project" value="TreeGrafter"/>
</dbReference>
<keyword evidence="3" id="KW-0809">Transit peptide</keyword>
<feature type="compositionally biased region" description="Low complexity" evidence="7">
    <location>
        <begin position="652"/>
        <end position="663"/>
    </location>
</feature>
<dbReference type="PANTHER" id="PTHR10543">
    <property type="entry name" value="BETA-CAROTENE DIOXYGENASE"/>
    <property type="match status" value="1"/>
</dbReference>
<evidence type="ECO:0000313" key="9">
    <source>
        <dbReference type="Proteomes" id="UP000636709"/>
    </source>
</evidence>
<feature type="compositionally biased region" description="Polar residues" evidence="7">
    <location>
        <begin position="637"/>
        <end position="646"/>
    </location>
</feature>
<dbReference type="PANTHER" id="PTHR10543:SF134">
    <property type="entry name" value="9-CIS-EPOXYCAROTENOID DIOXYGENASE NCED3, CHLOROPLASTIC"/>
    <property type="match status" value="1"/>
</dbReference>
<feature type="binding site" evidence="6">
    <location>
        <position position="1027"/>
    </location>
    <ligand>
        <name>Fe cation</name>
        <dbReference type="ChEBI" id="CHEBI:24875"/>
        <note>catalytic</note>
    </ligand>
</feature>
<feature type="region of interest" description="Disordered" evidence="7">
    <location>
        <begin position="579"/>
        <end position="624"/>
    </location>
</feature>
<feature type="binding site" evidence="6">
    <location>
        <position position="1186"/>
    </location>
    <ligand>
        <name>Fe cation</name>
        <dbReference type="ChEBI" id="CHEBI:24875"/>
        <note>catalytic</note>
    </ligand>
</feature>
<evidence type="ECO:0000256" key="7">
    <source>
        <dbReference type="SAM" id="MobiDB-lite"/>
    </source>
</evidence>
<dbReference type="Proteomes" id="UP000636709">
    <property type="component" value="Unassembled WGS sequence"/>
</dbReference>
<organism evidence="8 9">
    <name type="scientific">Digitaria exilis</name>
    <dbReference type="NCBI Taxonomy" id="1010633"/>
    <lineage>
        <taxon>Eukaryota</taxon>
        <taxon>Viridiplantae</taxon>
        <taxon>Streptophyta</taxon>
        <taxon>Embryophyta</taxon>
        <taxon>Tracheophyta</taxon>
        <taxon>Spermatophyta</taxon>
        <taxon>Magnoliopsida</taxon>
        <taxon>Liliopsida</taxon>
        <taxon>Poales</taxon>
        <taxon>Poaceae</taxon>
        <taxon>PACMAD clade</taxon>
        <taxon>Panicoideae</taxon>
        <taxon>Panicodae</taxon>
        <taxon>Paniceae</taxon>
        <taxon>Anthephorinae</taxon>
        <taxon>Digitaria</taxon>
    </lineage>
</organism>
<comment type="cofactor">
    <cofactor evidence="6">
        <name>Fe(2+)</name>
        <dbReference type="ChEBI" id="CHEBI:29033"/>
    </cofactor>
    <text evidence="6">Binds 1 Fe(2+) ion per subunit.</text>
</comment>
<feature type="binding site" evidence="6">
    <location>
        <position position="977"/>
    </location>
    <ligand>
        <name>Fe cation</name>
        <dbReference type="ChEBI" id="CHEBI:24875"/>
        <note>catalytic</note>
    </ligand>
</feature>
<proteinExistence type="inferred from homology"/>
<keyword evidence="9" id="KW-1185">Reference proteome</keyword>
<feature type="region of interest" description="Disordered" evidence="7">
    <location>
        <begin position="683"/>
        <end position="724"/>
    </location>
</feature>
<keyword evidence="5 6" id="KW-0408">Iron</keyword>
<feature type="region of interest" description="Disordered" evidence="7">
    <location>
        <begin position="637"/>
        <end position="669"/>
    </location>
</feature>
<comment type="similarity">
    <text evidence="1">Belongs to the carotenoid oxygenase family.</text>
</comment>
<keyword evidence="2 6" id="KW-0479">Metal-binding</keyword>
<protein>
    <recommendedName>
        <fullName evidence="10">9-cis-epoxycarotenoid dioxygenase</fullName>
    </recommendedName>
</protein>
<dbReference type="AlphaFoldDB" id="A0A835BBS4"/>
<evidence type="ECO:0000256" key="5">
    <source>
        <dbReference type="ARBA" id="ARBA00023004"/>
    </source>
</evidence>
<sequence>MNVCEKTALVVRTWPRLIKRRTLFSSIPRPPEFIATLNRQQATQRGGRDLISQRPPPCCQFWSRPHTHHTPPSMATAAGRSRPANRILATFTAAAFGHLTAGFAKMAAIRNARKAHAGRMGTARRRAGEGGAYATMPNGRAPAHASGTEGVPAPRAWPRRGRLSVPARARMRHAVAADKPLGAAYVAGARGTRTTGMRASERHGEGEAAARRPQRHAGGHAILPCHAIAARARAGTRQDARHLSPRAALLAFAPGPGACSCMAIWHGVASACHDFAATTFSACDRWIHACLWFRLHGDGVMLSRDFSLPDNGDAIFRWLTPSPWESSSGAFSLPDNGDAIDEGRAARRASKVGSPGEQAGARDLRSCRRRLSRRGVRLDRSLASPHAEIPLKHALPAGIEGNHTRLDPRLTAVNVLLDPVAAAPAPWMQFRQQQMSSTLAWRGRRVQARMQRKCRGEGKRTTSPLWAAASRGRNFAYCFAHLLLTRPRLPPPQRTTWAPVRVAIHIRLCCCRALDSRPVQPAIPRSPTSLHQTAAPSASPLSLSILFSLFPFSLFLFLSPPPPPPPSLPSPLLRLRPRSIYTPPLPQLPKPPEPATPSIGHHRQRAQPPPASAKPNPGSSKTHHPHAILANSAEAMQSLSPSTSVSIHRRSAPAAGGSRARAPNSVSSVPAECLPPASFKPAELTSAQEGRRHCRAASARRRIPGPPRRRHGRRRRRRRRSSNLFQRAAAAALDAFEEGFVAGSWSAPTAFPKTADPAVQIAGNFAPVGERPPVHELPVSGRIPPFINGVYARNGANPCFDPVAGHHLFDGDGMVHALRIRNGVAERRGSGRSARSGDPCSPRPLASSTATLASRGLLCSNARAACGLVDPSHGTGVANAGLVYFNGHLLAMSEDDLPYHVRVTDGGDLETVGRYDFDGQLGCAMIAQPQAGPGTGELHALSYDVIKKPYLKYFYFRPDGSKSDDVEIPLDQPTMIHDFAITENFVVVPDHQVVFKLQEMLRGGSPVHATDASEMAWVDVPDCFCFHLWNAWEDEVTGEVVVIGSCMTPADSIFNESASTRARALDAARHPAAVGMVNRNLLGRKTRYAFLAVAEPWPKVSGFAKVDLETGELTKFEYGEGRFGGEPCFVPMDPAAAHPRGEDDGYVLTFVHDERAGTSELLVVNAADMRLEATVQLPSRVPFGFHGTFITANELEAQA</sequence>
<evidence type="ECO:0008006" key="10">
    <source>
        <dbReference type="Google" id="ProtNLM"/>
    </source>
</evidence>
<evidence type="ECO:0000256" key="2">
    <source>
        <dbReference type="ARBA" id="ARBA00022723"/>
    </source>
</evidence>
<name>A0A835BBS4_9POAL</name>
<keyword evidence="4" id="KW-0223">Dioxygenase</keyword>
<evidence type="ECO:0000256" key="1">
    <source>
        <dbReference type="ARBA" id="ARBA00006787"/>
    </source>
</evidence>
<accession>A0A835BBS4</accession>
<keyword evidence="4" id="KW-0560">Oxidoreductase</keyword>
<evidence type="ECO:0000256" key="6">
    <source>
        <dbReference type="PIRSR" id="PIRSR604294-1"/>
    </source>
</evidence>
<evidence type="ECO:0000256" key="3">
    <source>
        <dbReference type="ARBA" id="ARBA00022946"/>
    </source>
</evidence>
<dbReference type="GO" id="GO:0016121">
    <property type="term" value="P:carotene catabolic process"/>
    <property type="evidence" value="ECO:0007669"/>
    <property type="project" value="TreeGrafter"/>
</dbReference>
<gene>
    <name evidence="8" type="ORF">HU200_045063</name>
</gene>
<feature type="region of interest" description="Disordered" evidence="7">
    <location>
        <begin position="826"/>
        <end position="847"/>
    </location>
</feature>
<dbReference type="OrthoDB" id="1069523at2759"/>
<dbReference type="InterPro" id="IPR004294">
    <property type="entry name" value="Carotenoid_Oase"/>
</dbReference>
<feature type="compositionally biased region" description="Basic residues" evidence="7">
    <location>
        <begin position="692"/>
        <end position="721"/>
    </location>
</feature>
<dbReference type="GO" id="GO:0046872">
    <property type="term" value="F:metal ion binding"/>
    <property type="evidence" value="ECO:0007669"/>
    <property type="project" value="UniProtKB-KW"/>
</dbReference>
<evidence type="ECO:0000313" key="8">
    <source>
        <dbReference type="EMBL" id="KAF8683021.1"/>
    </source>
</evidence>
<comment type="caution">
    <text evidence="8">The sequence shown here is derived from an EMBL/GenBank/DDBJ whole genome shotgun (WGS) entry which is preliminary data.</text>
</comment>
<reference evidence="8" key="1">
    <citation type="submission" date="2020-07" db="EMBL/GenBank/DDBJ databases">
        <title>Genome sequence and genetic diversity analysis of an under-domesticated orphan crop, white fonio (Digitaria exilis).</title>
        <authorList>
            <person name="Bennetzen J.L."/>
            <person name="Chen S."/>
            <person name="Ma X."/>
            <person name="Wang X."/>
            <person name="Yssel A.E.J."/>
            <person name="Chaluvadi S.R."/>
            <person name="Johnson M."/>
            <person name="Gangashetty P."/>
            <person name="Hamidou F."/>
            <person name="Sanogo M.D."/>
            <person name="Zwaenepoel A."/>
            <person name="Wallace J."/>
            <person name="Van De Peer Y."/>
            <person name="Van Deynze A."/>
        </authorList>
    </citation>
    <scope>NUCLEOTIDE SEQUENCE</scope>
    <source>
        <tissue evidence="8">Leaves</tissue>
    </source>
</reference>